<name>A0A4Q9GPT2_9MICO</name>
<dbReference type="AlphaFoldDB" id="A0A4Q9GPT2"/>
<keyword evidence="1" id="KW-0472">Membrane</keyword>
<feature type="transmembrane region" description="Helical" evidence="1">
    <location>
        <begin position="133"/>
        <end position="155"/>
    </location>
</feature>
<keyword evidence="1" id="KW-0812">Transmembrane</keyword>
<keyword evidence="3" id="KW-1185">Reference proteome</keyword>
<feature type="transmembrane region" description="Helical" evidence="1">
    <location>
        <begin position="45"/>
        <end position="76"/>
    </location>
</feature>
<dbReference type="RefSeq" id="WP_130980926.1">
    <property type="nucleotide sequence ID" value="NZ_SISG01000001.1"/>
</dbReference>
<feature type="transmembrane region" description="Helical" evidence="1">
    <location>
        <begin position="12"/>
        <end position="39"/>
    </location>
</feature>
<accession>A0A4Q9GPT2</accession>
<dbReference type="Proteomes" id="UP000294194">
    <property type="component" value="Unassembled WGS sequence"/>
</dbReference>
<keyword evidence="1" id="KW-1133">Transmembrane helix</keyword>
<feature type="transmembrane region" description="Helical" evidence="1">
    <location>
        <begin position="88"/>
        <end position="113"/>
    </location>
</feature>
<evidence type="ECO:0000313" key="3">
    <source>
        <dbReference type="Proteomes" id="UP000294194"/>
    </source>
</evidence>
<protein>
    <submittedName>
        <fullName evidence="2">Uncharacterized protein</fullName>
    </submittedName>
</protein>
<comment type="caution">
    <text evidence="2">The sequence shown here is derived from an EMBL/GenBank/DDBJ whole genome shotgun (WGS) entry which is preliminary data.</text>
</comment>
<sequence>MRASTTDFVGWQALWTLVLFVTAVTWITGAVAVVVSALWGPVLAIIVGAISAMSAFAMSASIGAVATGLLGIPLIFAVSALLRRSRSVIAQVCAAAGAGVVSALAVLWAYSSLYGSGGLSAEVFGDPIPDPTLAPIAIALVVITAASSAGGWLIALRQHAPDEPAAEGRA</sequence>
<proteinExistence type="predicted"/>
<organism evidence="2 3">
    <name type="scientific">Glaciihabitans arcticus</name>
    <dbReference type="NCBI Taxonomy" id="2668039"/>
    <lineage>
        <taxon>Bacteria</taxon>
        <taxon>Bacillati</taxon>
        <taxon>Actinomycetota</taxon>
        <taxon>Actinomycetes</taxon>
        <taxon>Micrococcales</taxon>
        <taxon>Microbacteriaceae</taxon>
        <taxon>Glaciihabitans</taxon>
    </lineage>
</organism>
<evidence type="ECO:0000256" key="1">
    <source>
        <dbReference type="SAM" id="Phobius"/>
    </source>
</evidence>
<evidence type="ECO:0000313" key="2">
    <source>
        <dbReference type="EMBL" id="TBN56816.1"/>
    </source>
</evidence>
<dbReference type="EMBL" id="SISG01000001">
    <property type="protein sequence ID" value="TBN56816.1"/>
    <property type="molecule type" value="Genomic_DNA"/>
</dbReference>
<gene>
    <name evidence="2" type="ORF">EYE40_05050</name>
</gene>
<reference evidence="3" key="1">
    <citation type="submission" date="2019-02" db="EMBL/GenBank/DDBJ databases">
        <title>Glaciihabitans arcticus sp. nov., a psychrotolerant bacterium isolated from polar soil.</title>
        <authorList>
            <person name="Dahal R.H."/>
        </authorList>
    </citation>
    <scope>NUCLEOTIDE SEQUENCE [LARGE SCALE GENOMIC DNA]</scope>
    <source>
        <strain evidence="3">RP-3-7</strain>
    </source>
</reference>